<feature type="chain" id="PRO_5025488557" evidence="1">
    <location>
        <begin position="27"/>
        <end position="75"/>
    </location>
</feature>
<sequence>MKHFATVIALVFTILVSFSLMDSAEAQCPGFCPAVFQPVCGQRGNTFRTFGNSCELDRENRCTSPPWRLVKNGPC</sequence>
<evidence type="ECO:0000256" key="1">
    <source>
        <dbReference type="SAM" id="SignalP"/>
    </source>
</evidence>
<dbReference type="EMBL" id="MN208329">
    <property type="protein sequence ID" value="QHB21518.1"/>
    <property type="molecule type" value="mRNA"/>
</dbReference>
<reference evidence="3" key="1">
    <citation type="journal article" date="2019" name="Toxins">
        <title>Missiles of mass disruption: composition and glandular origin of venom used as a projectile defensive weapon by the assassin bug Platymeris rhadamanthus.</title>
        <authorList>
            <person name="Walker A.A."/>
            <person name="Robinson S.D."/>
            <person name="Undheim E.A.B."/>
            <person name="Jin J."/>
            <person name="Han X."/>
            <person name="Fry B.G."/>
            <person name="Vetter I."/>
            <person name="King G.F."/>
        </authorList>
    </citation>
    <scope>NUCLEOTIDE SEQUENCE</scope>
    <source>
        <tissue evidence="3">Venom glands</tissue>
    </source>
</reference>
<dbReference type="SMART" id="SM00280">
    <property type="entry name" value="KAZAL"/>
    <property type="match status" value="1"/>
</dbReference>
<dbReference type="Gene3D" id="3.30.60.30">
    <property type="match status" value="1"/>
</dbReference>
<proteinExistence type="evidence at transcript level"/>
<evidence type="ECO:0000259" key="2">
    <source>
        <dbReference type="PROSITE" id="PS51465"/>
    </source>
</evidence>
<dbReference type="SUPFAM" id="SSF100895">
    <property type="entry name" value="Kazal-type serine protease inhibitors"/>
    <property type="match status" value="1"/>
</dbReference>
<feature type="domain" description="Kazal-like" evidence="2">
    <location>
        <begin position="22"/>
        <end position="75"/>
    </location>
</feature>
<organism evidence="3">
    <name type="scientific">Platymeris rhadamanthus</name>
    <name type="common">Red spot assassin bug</name>
    <dbReference type="NCBI Taxonomy" id="1134088"/>
    <lineage>
        <taxon>Eukaryota</taxon>
        <taxon>Metazoa</taxon>
        <taxon>Ecdysozoa</taxon>
        <taxon>Arthropoda</taxon>
        <taxon>Hexapoda</taxon>
        <taxon>Insecta</taxon>
        <taxon>Pterygota</taxon>
        <taxon>Neoptera</taxon>
        <taxon>Paraneoptera</taxon>
        <taxon>Hemiptera</taxon>
        <taxon>Heteroptera</taxon>
        <taxon>Panheteroptera</taxon>
        <taxon>Cimicomorpha</taxon>
        <taxon>Reduviidae</taxon>
        <taxon>Platymeris</taxon>
    </lineage>
</organism>
<dbReference type="AlphaFoldDB" id="A0A6B9L6B5"/>
<dbReference type="PROSITE" id="PS51465">
    <property type="entry name" value="KAZAL_2"/>
    <property type="match status" value="1"/>
</dbReference>
<name>A0A6B9L6B5_PLARH</name>
<dbReference type="CDD" id="cd00104">
    <property type="entry name" value="KAZAL_FS"/>
    <property type="match status" value="1"/>
</dbReference>
<feature type="signal peptide" evidence="1">
    <location>
        <begin position="1"/>
        <end position="26"/>
    </location>
</feature>
<keyword evidence="1" id="KW-0732">Signal</keyword>
<dbReference type="InterPro" id="IPR002350">
    <property type="entry name" value="Kazal_dom"/>
</dbReference>
<dbReference type="InterPro" id="IPR036058">
    <property type="entry name" value="Kazal_dom_sf"/>
</dbReference>
<evidence type="ECO:0000313" key="3">
    <source>
        <dbReference type="EMBL" id="QHB21518.1"/>
    </source>
</evidence>
<accession>A0A6B9L6B5</accession>
<dbReference type="Pfam" id="PF07648">
    <property type="entry name" value="Kazal_2"/>
    <property type="match status" value="1"/>
</dbReference>
<protein>
    <submittedName>
        <fullName evidence="3">Venom Kazal domain peptide Pr14a</fullName>
    </submittedName>
</protein>